<proteinExistence type="inferred from homology"/>
<evidence type="ECO:0000256" key="3">
    <source>
        <dbReference type="ARBA" id="ARBA00013105"/>
    </source>
</evidence>
<name>A0A015J8Z0_RHIIW</name>
<dbReference type="PANTHER" id="PTHR33442">
    <property type="entry name" value="TRANS-3-HYDROXY-L-PROLINE DEHYDRATASE"/>
    <property type="match status" value="1"/>
</dbReference>
<keyword evidence="5" id="KW-1185">Reference proteome</keyword>
<accession>A0A015J8Z0</accession>
<gene>
    <name evidence="4" type="ORF">RirG_153330</name>
</gene>
<evidence type="ECO:0000313" key="4">
    <source>
        <dbReference type="EMBL" id="EXX63350.1"/>
    </source>
</evidence>
<dbReference type="PIRSF" id="PIRSF029792">
    <property type="entry name" value="Pro_racemase"/>
    <property type="match status" value="1"/>
</dbReference>
<sequence>MNFFQEIQTNYDIKDDTIKIVEMHTCGEPTRIIVKGYPPIKGSTILEKRRYVQENLDYLRKRIIFEPRGHKDQYGAILIKNSNENGDETVDIGVLFMHNEGYSTMCGHATIALGRFLIDSNILNFSNDGQVRINIECPCGIVPTFVDTIRLSNGKLQARSDKDVKFHSVPSFAVAINVSIEFKGRKIRVDIAFGGAFYIIISVKELLPDIVQENYHKIMLENFKYITELAGDLTEKCRNSKEFIQKYIIHPDNLKQDLNFLYGTIVTNDIYNICIFANREIDRSPCGSGVSARVALQYAKGILQLNQTCYYQSIIGNDNKFSGKVIKSLKLQGNGNNNSEEIQAVIVEVGGKAYYTGVSTLIIEKDDTFQEGFLLPN</sequence>
<evidence type="ECO:0000256" key="2">
    <source>
        <dbReference type="ARBA" id="ARBA00007529"/>
    </source>
</evidence>
<dbReference type="EC" id="4.2.1.77" evidence="3"/>
<dbReference type="OrthoDB" id="6409228at2759"/>
<evidence type="ECO:0000313" key="5">
    <source>
        <dbReference type="Proteomes" id="UP000022910"/>
    </source>
</evidence>
<dbReference type="OMA" id="SHVLWTG"/>
<dbReference type="Gene3D" id="3.10.310.10">
    <property type="entry name" value="Diaminopimelate Epimerase, Chain A, domain 1"/>
    <property type="match status" value="2"/>
</dbReference>
<reference evidence="4 5" key="1">
    <citation type="submission" date="2014-02" db="EMBL/GenBank/DDBJ databases">
        <title>Single nucleus genome sequencing reveals high similarity among nuclei of an endomycorrhizal fungus.</title>
        <authorList>
            <person name="Lin K."/>
            <person name="Geurts R."/>
            <person name="Zhang Z."/>
            <person name="Limpens E."/>
            <person name="Saunders D.G."/>
            <person name="Mu D."/>
            <person name="Pang E."/>
            <person name="Cao H."/>
            <person name="Cha H."/>
            <person name="Lin T."/>
            <person name="Zhou Q."/>
            <person name="Shang Y."/>
            <person name="Li Y."/>
            <person name="Ivanov S."/>
            <person name="Sharma T."/>
            <person name="Velzen R.V."/>
            <person name="Ruijter N.D."/>
            <person name="Aanen D.K."/>
            <person name="Win J."/>
            <person name="Kamoun S."/>
            <person name="Bisseling T."/>
            <person name="Huang S."/>
        </authorList>
    </citation>
    <scope>NUCLEOTIDE SEQUENCE [LARGE SCALE GENOMIC DNA]</scope>
    <source>
        <strain evidence="5">DAOM197198w</strain>
    </source>
</reference>
<dbReference type="HOGENOM" id="CLU_036729_0_1_1"/>
<dbReference type="AlphaFoldDB" id="A0A015J8Z0"/>
<comment type="caution">
    <text evidence="4">The sequence shown here is derived from an EMBL/GenBank/DDBJ whole genome shotgun (WGS) entry which is preliminary data.</text>
</comment>
<dbReference type="STRING" id="1432141.A0A015J8Z0"/>
<evidence type="ECO:0000256" key="1">
    <source>
        <dbReference type="ARBA" id="ARBA00001148"/>
    </source>
</evidence>
<dbReference type="InterPro" id="IPR008794">
    <property type="entry name" value="Pro_racemase_fam"/>
</dbReference>
<dbReference type="SUPFAM" id="SSF54506">
    <property type="entry name" value="Diaminopimelate epimerase-like"/>
    <property type="match status" value="1"/>
</dbReference>
<dbReference type="Proteomes" id="UP000022910">
    <property type="component" value="Unassembled WGS sequence"/>
</dbReference>
<dbReference type="GO" id="GO:0050346">
    <property type="term" value="F:trans-L-3-hydroxyproline dehydratase activity"/>
    <property type="evidence" value="ECO:0007669"/>
    <property type="project" value="UniProtKB-EC"/>
</dbReference>
<organism evidence="4 5">
    <name type="scientific">Rhizophagus irregularis (strain DAOM 197198w)</name>
    <name type="common">Glomus intraradices</name>
    <dbReference type="NCBI Taxonomy" id="1432141"/>
    <lineage>
        <taxon>Eukaryota</taxon>
        <taxon>Fungi</taxon>
        <taxon>Fungi incertae sedis</taxon>
        <taxon>Mucoromycota</taxon>
        <taxon>Glomeromycotina</taxon>
        <taxon>Glomeromycetes</taxon>
        <taxon>Glomerales</taxon>
        <taxon>Glomeraceae</taxon>
        <taxon>Rhizophagus</taxon>
    </lineage>
</organism>
<dbReference type="Pfam" id="PF05544">
    <property type="entry name" value="Pro_racemase"/>
    <property type="match status" value="1"/>
</dbReference>
<protein>
    <recommendedName>
        <fullName evidence="3">trans-L-3-hydroxyproline dehydratase</fullName>
        <ecNumber evidence="3">4.2.1.77</ecNumber>
    </recommendedName>
</protein>
<dbReference type="EMBL" id="JEMT01023989">
    <property type="protein sequence ID" value="EXX63350.1"/>
    <property type="molecule type" value="Genomic_DNA"/>
</dbReference>
<comment type="catalytic activity">
    <reaction evidence="1">
        <text>trans-3-hydroxy-L-proline = 1-pyrroline-2-carboxylate + H2O</text>
        <dbReference type="Rhea" id="RHEA:10320"/>
        <dbReference type="ChEBI" id="CHEBI:15377"/>
        <dbReference type="ChEBI" id="CHEBI:39785"/>
        <dbReference type="ChEBI" id="CHEBI:57938"/>
        <dbReference type="EC" id="4.2.1.77"/>
    </reaction>
</comment>
<dbReference type="SFLD" id="SFLDS00028">
    <property type="entry name" value="Proline_Racemase"/>
    <property type="match status" value="1"/>
</dbReference>
<dbReference type="FunFam" id="3.10.310.10:FF:000003">
    <property type="entry name" value="Proline racemase"/>
    <property type="match status" value="1"/>
</dbReference>
<dbReference type="PANTHER" id="PTHR33442:SF1">
    <property type="entry name" value="TRANS-3-HYDROXY-L-PROLINE DEHYDRATASE"/>
    <property type="match status" value="1"/>
</dbReference>
<dbReference type="SMR" id="A0A015J8Z0"/>
<comment type="similarity">
    <text evidence="2">Belongs to the proline racemase family.</text>
</comment>